<name>A0A5N6Z1P4_9EURO</name>
<evidence type="ECO:0000313" key="2">
    <source>
        <dbReference type="Proteomes" id="UP000327118"/>
    </source>
</evidence>
<dbReference type="AlphaFoldDB" id="A0A5N6Z1P4"/>
<dbReference type="EMBL" id="ML739213">
    <property type="protein sequence ID" value="KAE8350629.1"/>
    <property type="molecule type" value="Genomic_DNA"/>
</dbReference>
<evidence type="ECO:0000313" key="1">
    <source>
        <dbReference type="EMBL" id="KAE8350629.1"/>
    </source>
</evidence>
<sequence length="84" mass="9070">MLKEQTSETIHNIVREPPVTATKMRFSVLLMVALATSTMGHPMTRASYASGSKRSALSVRGKAPALEIDDSSDFVVAQIGRQPP</sequence>
<organism evidence="1 2">
    <name type="scientific">Aspergillus coremiiformis</name>
    <dbReference type="NCBI Taxonomy" id="138285"/>
    <lineage>
        <taxon>Eukaryota</taxon>
        <taxon>Fungi</taxon>
        <taxon>Dikarya</taxon>
        <taxon>Ascomycota</taxon>
        <taxon>Pezizomycotina</taxon>
        <taxon>Eurotiomycetes</taxon>
        <taxon>Eurotiomycetidae</taxon>
        <taxon>Eurotiales</taxon>
        <taxon>Aspergillaceae</taxon>
        <taxon>Aspergillus</taxon>
        <taxon>Aspergillus subgen. Circumdati</taxon>
    </lineage>
</organism>
<accession>A0A5N6Z1P4</accession>
<keyword evidence="2" id="KW-1185">Reference proteome</keyword>
<reference evidence="2" key="1">
    <citation type="submission" date="2019-04" db="EMBL/GenBank/DDBJ databases">
        <title>Friends and foes A comparative genomics studyof 23 Aspergillus species from section Flavi.</title>
        <authorList>
            <consortium name="DOE Joint Genome Institute"/>
            <person name="Kjaerbolling I."/>
            <person name="Vesth T."/>
            <person name="Frisvad J.C."/>
            <person name="Nybo J.L."/>
            <person name="Theobald S."/>
            <person name="Kildgaard S."/>
            <person name="Isbrandt T."/>
            <person name="Kuo A."/>
            <person name="Sato A."/>
            <person name="Lyhne E.K."/>
            <person name="Kogle M.E."/>
            <person name="Wiebenga A."/>
            <person name="Kun R.S."/>
            <person name="Lubbers R.J."/>
            <person name="Makela M.R."/>
            <person name="Barry K."/>
            <person name="Chovatia M."/>
            <person name="Clum A."/>
            <person name="Daum C."/>
            <person name="Haridas S."/>
            <person name="He G."/>
            <person name="LaButti K."/>
            <person name="Lipzen A."/>
            <person name="Mondo S."/>
            <person name="Riley R."/>
            <person name="Salamov A."/>
            <person name="Simmons B.A."/>
            <person name="Magnuson J.K."/>
            <person name="Henrissat B."/>
            <person name="Mortensen U.H."/>
            <person name="Larsen T.O."/>
            <person name="Devries R.P."/>
            <person name="Grigoriev I.V."/>
            <person name="Machida M."/>
            <person name="Baker S.E."/>
            <person name="Andersen M.R."/>
        </authorList>
    </citation>
    <scope>NUCLEOTIDE SEQUENCE [LARGE SCALE GENOMIC DNA]</scope>
    <source>
        <strain evidence="2">CBS 553.77</strain>
    </source>
</reference>
<dbReference type="Proteomes" id="UP000327118">
    <property type="component" value="Unassembled WGS sequence"/>
</dbReference>
<protein>
    <submittedName>
        <fullName evidence="1">Uncharacterized protein</fullName>
    </submittedName>
</protein>
<gene>
    <name evidence="1" type="ORF">BDV28DRAFT_35236</name>
</gene>
<proteinExistence type="predicted"/>